<proteinExistence type="predicted"/>
<sequence length="293" mass="34193">MYAAILNKKLVLAINEAEQVNNGFKKLNQDYYTCPSCRKRMILIISEEKLPFFKHFYQVKGTGEKEEHYQSKQLLCTALKANGINAEVEVPLFDQQLRADVLVENKLAFEVQCAPLSEREFNHRHSLYEKLSIKDIWIVGKRHYLKNKINCSKEIFLRYSSHWHWYYLEINPFSCVITLKYNILRAALSSEISYEIKHFSLDEKGIAKLFTFVPANKQNIKSASIKDQKIYLQKQLTQKSKLGLEVGSLLYQLHSSIEDIPDELFLELRGPKEESPIITYLQKKLDDSKNHLA</sequence>
<dbReference type="Pfam" id="PF06054">
    <property type="entry name" value="CoiA_nuc"/>
    <property type="match status" value="1"/>
</dbReference>
<name>A0A9W3SLT5_LACJH</name>
<evidence type="ECO:0000313" key="3">
    <source>
        <dbReference type="Proteomes" id="UP000094691"/>
    </source>
</evidence>
<dbReference type="InterPro" id="IPR010330">
    <property type="entry name" value="CoiA_nuc"/>
</dbReference>
<organism evidence="2 3">
    <name type="scientific">Lactobacillus johnsonii</name>
    <dbReference type="NCBI Taxonomy" id="33959"/>
    <lineage>
        <taxon>Bacteria</taxon>
        <taxon>Bacillati</taxon>
        <taxon>Bacillota</taxon>
        <taxon>Bacilli</taxon>
        <taxon>Lactobacillales</taxon>
        <taxon>Lactobacillaceae</taxon>
        <taxon>Lactobacillus</taxon>
    </lineage>
</organism>
<dbReference type="PIRSF" id="PIRSF007487">
    <property type="entry name" value="Competence-induced_CoiA_bac"/>
    <property type="match status" value="1"/>
</dbReference>
<dbReference type="AlphaFoldDB" id="A0A9W3SLT5"/>
<dbReference type="InterPro" id="IPR021176">
    <property type="entry name" value="Competence-induced_CoiA"/>
</dbReference>
<dbReference type="EMBL" id="CP016400">
    <property type="protein sequence ID" value="AOG26005.1"/>
    <property type="molecule type" value="Genomic_DNA"/>
</dbReference>
<gene>
    <name evidence="2" type="ORF">BBP16_03465</name>
</gene>
<reference evidence="2 3" key="1">
    <citation type="submission" date="2016-07" db="EMBL/GenBank/DDBJ databases">
        <title>Genome sequencing project for further understanding the molecular mechanisms of preventing non-alcoholic fatty liver disease.</title>
        <authorList>
            <person name="Wang H."/>
        </authorList>
    </citation>
    <scope>NUCLEOTIDE SEQUENCE [LARGE SCALE GENOMIC DNA]</scope>
    <source>
        <strain evidence="2 3">BS15</strain>
    </source>
</reference>
<evidence type="ECO:0000259" key="1">
    <source>
        <dbReference type="Pfam" id="PF06054"/>
    </source>
</evidence>
<feature type="domain" description="Competence protein CoiA nuclease-like" evidence="1">
    <location>
        <begin position="64"/>
        <end position="210"/>
    </location>
</feature>
<dbReference type="Proteomes" id="UP000094691">
    <property type="component" value="Chromosome"/>
</dbReference>
<evidence type="ECO:0000313" key="2">
    <source>
        <dbReference type="EMBL" id="AOG26005.1"/>
    </source>
</evidence>
<dbReference type="RefSeq" id="WP_069168598.1">
    <property type="nucleotide sequence ID" value="NZ_CP062068.1"/>
</dbReference>
<accession>A0A9W3SLT5</accession>
<protein>
    <submittedName>
        <fullName evidence="2">Competence protein</fullName>
    </submittedName>
</protein>